<evidence type="ECO:0000256" key="5">
    <source>
        <dbReference type="ARBA" id="ARBA00022801"/>
    </source>
</evidence>
<dbReference type="Proteomes" id="UP001431199">
    <property type="component" value="Unassembled WGS sequence"/>
</dbReference>
<evidence type="ECO:0000256" key="6">
    <source>
        <dbReference type="ARBA" id="ARBA00022989"/>
    </source>
</evidence>
<evidence type="ECO:0000256" key="3">
    <source>
        <dbReference type="ARBA" id="ARBA00022670"/>
    </source>
</evidence>
<protein>
    <submittedName>
        <fullName evidence="9">Accessory gene regulator B family protein</fullName>
    </submittedName>
</protein>
<organism evidence="9 10">
    <name type="scientific">Eubacterium album</name>
    <dbReference type="NCBI Taxonomy" id="2978477"/>
    <lineage>
        <taxon>Bacteria</taxon>
        <taxon>Bacillati</taxon>
        <taxon>Bacillota</taxon>
        <taxon>Clostridia</taxon>
        <taxon>Eubacteriales</taxon>
        <taxon>Eubacteriaceae</taxon>
        <taxon>Eubacterium</taxon>
    </lineage>
</organism>
<feature type="transmembrane region" description="Helical" evidence="8">
    <location>
        <begin position="73"/>
        <end position="96"/>
    </location>
</feature>
<keyword evidence="10" id="KW-1185">Reference proteome</keyword>
<keyword evidence="7 8" id="KW-0472">Membrane</keyword>
<keyword evidence="6 8" id="KW-1133">Transmembrane helix</keyword>
<evidence type="ECO:0000313" key="9">
    <source>
        <dbReference type="EMBL" id="MCT7399774.1"/>
    </source>
</evidence>
<evidence type="ECO:0000256" key="4">
    <source>
        <dbReference type="ARBA" id="ARBA00022692"/>
    </source>
</evidence>
<gene>
    <name evidence="9" type="ORF">N5B56_11895</name>
</gene>
<feature type="transmembrane region" description="Helical" evidence="8">
    <location>
        <begin position="102"/>
        <end position="120"/>
    </location>
</feature>
<sequence>MYIVTWLIKQKAILKEDRELYEYATYSFFLSFFPLFISIIIGSVMGKVLESILFIITFMSVRKFSGGFHAKQAWVCIISSCIILLACICIITNVMYSSIFDIGILWAVINLIMFSPIDNENRKLDLSEKKEYKLRIIVIVLISVIIYFALILINKEEYAVCISVGIMLSACLQIPCILQKCNRK</sequence>
<name>A0ABT2M2M3_9FIRM</name>
<feature type="transmembrane region" description="Helical" evidence="8">
    <location>
        <begin position="158"/>
        <end position="178"/>
    </location>
</feature>
<keyword evidence="3" id="KW-0645">Protease</keyword>
<reference evidence="9" key="1">
    <citation type="submission" date="2022-09" db="EMBL/GenBank/DDBJ databases">
        <title>Eubacterium sp. LFL-14 isolated from human feces.</title>
        <authorList>
            <person name="Liu F."/>
        </authorList>
    </citation>
    <scope>NUCLEOTIDE SEQUENCE</scope>
    <source>
        <strain evidence="9">LFL-14</strain>
    </source>
</reference>
<evidence type="ECO:0000256" key="7">
    <source>
        <dbReference type="ARBA" id="ARBA00023136"/>
    </source>
</evidence>
<keyword evidence="5" id="KW-0378">Hydrolase</keyword>
<evidence type="ECO:0000313" key="10">
    <source>
        <dbReference type="Proteomes" id="UP001431199"/>
    </source>
</evidence>
<comment type="caution">
    <text evidence="9">The sequence shown here is derived from an EMBL/GenBank/DDBJ whole genome shotgun (WGS) entry which is preliminary data.</text>
</comment>
<dbReference type="Pfam" id="PF04647">
    <property type="entry name" value="AgrB"/>
    <property type="match status" value="1"/>
</dbReference>
<feature type="transmembrane region" description="Helical" evidence="8">
    <location>
        <begin position="132"/>
        <end position="152"/>
    </location>
</feature>
<dbReference type="SMART" id="SM00793">
    <property type="entry name" value="AgrB"/>
    <property type="match status" value="1"/>
</dbReference>
<feature type="transmembrane region" description="Helical" evidence="8">
    <location>
        <begin position="28"/>
        <end position="61"/>
    </location>
</feature>
<dbReference type="RefSeq" id="WP_260979048.1">
    <property type="nucleotide sequence ID" value="NZ_JAODBU010000012.1"/>
</dbReference>
<evidence type="ECO:0000256" key="1">
    <source>
        <dbReference type="ARBA" id="ARBA00022475"/>
    </source>
</evidence>
<evidence type="ECO:0000256" key="2">
    <source>
        <dbReference type="ARBA" id="ARBA00022654"/>
    </source>
</evidence>
<keyword evidence="1" id="KW-1003">Cell membrane</keyword>
<keyword evidence="2" id="KW-0673">Quorum sensing</keyword>
<dbReference type="EMBL" id="JAODBU010000012">
    <property type="protein sequence ID" value="MCT7399774.1"/>
    <property type="molecule type" value="Genomic_DNA"/>
</dbReference>
<dbReference type="InterPro" id="IPR006741">
    <property type="entry name" value="AgrB"/>
</dbReference>
<proteinExistence type="predicted"/>
<accession>A0ABT2M2M3</accession>
<evidence type="ECO:0000256" key="8">
    <source>
        <dbReference type="SAM" id="Phobius"/>
    </source>
</evidence>
<keyword evidence="4 8" id="KW-0812">Transmembrane</keyword>